<dbReference type="EMBL" id="KQ977505">
    <property type="protein sequence ID" value="KYN02283.1"/>
    <property type="molecule type" value="Genomic_DNA"/>
</dbReference>
<dbReference type="InterPro" id="IPR005312">
    <property type="entry name" value="DUF1759"/>
</dbReference>
<dbReference type="STRING" id="456900.A0A151IIA8"/>
<evidence type="ECO:0008006" key="3">
    <source>
        <dbReference type="Google" id="ProtNLM"/>
    </source>
</evidence>
<organism evidence="1 2">
    <name type="scientific">Cyphomyrmex costatus</name>
    <dbReference type="NCBI Taxonomy" id="456900"/>
    <lineage>
        <taxon>Eukaryota</taxon>
        <taxon>Metazoa</taxon>
        <taxon>Ecdysozoa</taxon>
        <taxon>Arthropoda</taxon>
        <taxon>Hexapoda</taxon>
        <taxon>Insecta</taxon>
        <taxon>Pterygota</taxon>
        <taxon>Neoptera</taxon>
        <taxon>Endopterygota</taxon>
        <taxon>Hymenoptera</taxon>
        <taxon>Apocrita</taxon>
        <taxon>Aculeata</taxon>
        <taxon>Formicoidea</taxon>
        <taxon>Formicidae</taxon>
        <taxon>Myrmicinae</taxon>
        <taxon>Cyphomyrmex</taxon>
    </lineage>
</organism>
<evidence type="ECO:0000313" key="1">
    <source>
        <dbReference type="EMBL" id="KYN02283.1"/>
    </source>
</evidence>
<keyword evidence="2" id="KW-1185">Reference proteome</keyword>
<reference evidence="1 2" key="1">
    <citation type="submission" date="2016-03" db="EMBL/GenBank/DDBJ databases">
        <title>Cyphomyrmex costatus WGS genome.</title>
        <authorList>
            <person name="Nygaard S."/>
            <person name="Hu H."/>
            <person name="Boomsma J."/>
            <person name="Zhang G."/>
        </authorList>
    </citation>
    <scope>NUCLEOTIDE SEQUENCE [LARGE SCALE GENOMIC DNA]</scope>
    <source>
        <strain evidence="1">MS0001</strain>
        <tissue evidence="1">Whole body</tissue>
    </source>
</reference>
<sequence>MEALVKRRGQYKSRVTTFKTYIAKVMHSFPDATQALEDTRRLEIQERLTVIREVYEKYDEVQANIDELTNDETDTSQYRERFEEDYFNVVAHAEELLARGKMTQQLLGAAMNESTRGSHARVTDDTAFIPNLSRQANQNIIFKPTGIKLPTIELPKFKGNVDEWLGFRDTFESLIHTNETIDPIQKFHYLKASLEGAASQIIKSLDFSAANYAIAWETICNRFDNKSLLTYNHIKAIFSINSIKEESAIQLRNMIDTLNKHLRALNALGQSTEHWDTLLIYLTSSKLDSITAREWEKERVDKELPTLEEFKAFLSSRANLLDTLELNKGGIHKSKHSDHIKSKSFLIQKQECVVCKEAYHLSSCSKFLQLTPQKRAEVLKTAKLCLNCMKPGHFIKVCKGGTCRKCSGKHNTLLHFEKVSSESTGNTEETNSSSSVLCSHNRASDYHVILSTATILVEDSQGKKHKVRAILDPGSQSSLITTN</sequence>
<proteinExistence type="predicted"/>
<accession>A0A151IIA8</accession>
<protein>
    <recommendedName>
        <fullName evidence="3">Peptidase aspartic putative domain-containing protein</fullName>
    </recommendedName>
</protein>
<dbReference type="Proteomes" id="UP000078542">
    <property type="component" value="Unassembled WGS sequence"/>
</dbReference>
<dbReference type="AlphaFoldDB" id="A0A151IIA8"/>
<name>A0A151IIA8_9HYME</name>
<dbReference type="PANTHER" id="PTHR47331">
    <property type="entry name" value="PHD-TYPE DOMAIN-CONTAINING PROTEIN"/>
    <property type="match status" value="1"/>
</dbReference>
<gene>
    <name evidence="1" type="ORF">ALC62_06921</name>
</gene>
<dbReference type="Pfam" id="PF03564">
    <property type="entry name" value="DUF1759"/>
    <property type="match status" value="1"/>
</dbReference>
<dbReference type="PANTHER" id="PTHR47331:SF1">
    <property type="entry name" value="GAG-LIKE PROTEIN"/>
    <property type="match status" value="1"/>
</dbReference>
<evidence type="ECO:0000313" key="2">
    <source>
        <dbReference type="Proteomes" id="UP000078542"/>
    </source>
</evidence>